<organism evidence="1 2">
    <name type="scientific">Puia dinghuensis</name>
    <dbReference type="NCBI Taxonomy" id="1792502"/>
    <lineage>
        <taxon>Bacteria</taxon>
        <taxon>Pseudomonadati</taxon>
        <taxon>Bacteroidota</taxon>
        <taxon>Chitinophagia</taxon>
        <taxon>Chitinophagales</taxon>
        <taxon>Chitinophagaceae</taxon>
        <taxon>Puia</taxon>
    </lineage>
</organism>
<reference evidence="1" key="1">
    <citation type="journal article" date="2014" name="Int. J. Syst. Evol. Microbiol.">
        <title>Complete genome sequence of Corynebacterium casei LMG S-19264T (=DSM 44701T), isolated from a smear-ripened cheese.</title>
        <authorList>
            <consortium name="US DOE Joint Genome Institute (JGI-PGF)"/>
            <person name="Walter F."/>
            <person name="Albersmeier A."/>
            <person name="Kalinowski J."/>
            <person name="Ruckert C."/>
        </authorList>
    </citation>
    <scope>NUCLEOTIDE SEQUENCE</scope>
    <source>
        <strain evidence="1">CGMCC 1.15448</strain>
    </source>
</reference>
<evidence type="ECO:0000313" key="1">
    <source>
        <dbReference type="EMBL" id="GGB12638.1"/>
    </source>
</evidence>
<dbReference type="AlphaFoldDB" id="A0A8J2UG16"/>
<protein>
    <submittedName>
        <fullName evidence="1">Uncharacterized protein</fullName>
    </submittedName>
</protein>
<dbReference type="Proteomes" id="UP000607559">
    <property type="component" value="Unassembled WGS sequence"/>
</dbReference>
<keyword evidence="2" id="KW-1185">Reference proteome</keyword>
<comment type="caution">
    <text evidence="1">The sequence shown here is derived from an EMBL/GenBank/DDBJ whole genome shotgun (WGS) entry which is preliminary data.</text>
</comment>
<sequence length="306" mass="31987">MPVVVALVASLASCKKNNNSSAPSAKDPNTAPQAWIDRFSSAAGHLQVRTATNGLPAANAPVNFDQGPFITRGFSPAGKVVDYYNFDVQPTAPAPIYVLIKSGQTTPVTGQLNIIDVIPGEAGYNDFWQIYNVTVPADYVANTITSYQEIVAKGYSVTPTSAIVNCPVVPKGSTATMRYPAGSGAGLITGWYKDTAVYYFTFGEKALSVNASGQVPTAPIYVSFNINPGQPNGGPASGFKTEPGSTQTHNVIASLPSDAGYSPLWAVTVYDNNSFGSVKDLPSATAAPVLVPFAGNVNCPVVNIQQ</sequence>
<proteinExistence type="predicted"/>
<evidence type="ECO:0000313" key="2">
    <source>
        <dbReference type="Proteomes" id="UP000607559"/>
    </source>
</evidence>
<dbReference type="EMBL" id="BMJC01000004">
    <property type="protein sequence ID" value="GGB12638.1"/>
    <property type="molecule type" value="Genomic_DNA"/>
</dbReference>
<gene>
    <name evidence="1" type="ORF">GCM10011511_40340</name>
</gene>
<accession>A0A8J2UG16</accession>
<name>A0A8J2UG16_9BACT</name>
<reference evidence="1" key="2">
    <citation type="submission" date="2020-09" db="EMBL/GenBank/DDBJ databases">
        <authorList>
            <person name="Sun Q."/>
            <person name="Zhou Y."/>
        </authorList>
    </citation>
    <scope>NUCLEOTIDE SEQUENCE</scope>
    <source>
        <strain evidence="1">CGMCC 1.15448</strain>
    </source>
</reference>